<reference evidence="2 3" key="1">
    <citation type="journal article" date="2021" name="Hortic Res">
        <title>Chromosome-scale assembly of the Dendrobium chrysotoxum genome enhances the understanding of orchid evolution.</title>
        <authorList>
            <person name="Zhang Y."/>
            <person name="Zhang G.Q."/>
            <person name="Zhang D."/>
            <person name="Liu X.D."/>
            <person name="Xu X.Y."/>
            <person name="Sun W.H."/>
            <person name="Yu X."/>
            <person name="Zhu X."/>
            <person name="Wang Z.W."/>
            <person name="Zhao X."/>
            <person name="Zhong W.Y."/>
            <person name="Chen H."/>
            <person name="Yin W.L."/>
            <person name="Huang T."/>
            <person name="Niu S.C."/>
            <person name="Liu Z.J."/>
        </authorList>
    </citation>
    <scope>NUCLEOTIDE SEQUENCE [LARGE SCALE GENOMIC DNA]</scope>
    <source>
        <strain evidence="2">Lindl</strain>
    </source>
</reference>
<organism evidence="2 3">
    <name type="scientific">Dendrobium chrysotoxum</name>
    <name type="common">Orchid</name>
    <dbReference type="NCBI Taxonomy" id="161865"/>
    <lineage>
        <taxon>Eukaryota</taxon>
        <taxon>Viridiplantae</taxon>
        <taxon>Streptophyta</taxon>
        <taxon>Embryophyta</taxon>
        <taxon>Tracheophyta</taxon>
        <taxon>Spermatophyta</taxon>
        <taxon>Magnoliopsida</taxon>
        <taxon>Liliopsida</taxon>
        <taxon>Asparagales</taxon>
        <taxon>Orchidaceae</taxon>
        <taxon>Epidendroideae</taxon>
        <taxon>Malaxideae</taxon>
        <taxon>Dendrobiinae</taxon>
        <taxon>Dendrobium</taxon>
    </lineage>
</organism>
<keyword evidence="3" id="KW-1185">Reference proteome</keyword>
<dbReference type="AlphaFoldDB" id="A0AAV7FRD5"/>
<proteinExistence type="predicted"/>
<evidence type="ECO:0000313" key="3">
    <source>
        <dbReference type="Proteomes" id="UP000775213"/>
    </source>
</evidence>
<comment type="caution">
    <text evidence="2">The sequence shown here is derived from an EMBL/GenBank/DDBJ whole genome shotgun (WGS) entry which is preliminary data.</text>
</comment>
<name>A0AAV7FRD5_DENCH</name>
<accession>A0AAV7FRD5</accession>
<evidence type="ECO:0000256" key="1">
    <source>
        <dbReference type="SAM" id="MobiDB-lite"/>
    </source>
</evidence>
<dbReference type="EMBL" id="JAGFBR010000017">
    <property type="protein sequence ID" value="KAH0452175.1"/>
    <property type="molecule type" value="Genomic_DNA"/>
</dbReference>
<sequence length="95" mass="11025">MLSSMIEMAKNVDFILLPKGISNARLKSHWEKRKTKKQKPSHQANQTVEPTTQPTFTNIPECLTEEFIQGRTSPQPSVEYRRLMMGIIKTEKYQC</sequence>
<feature type="compositionally biased region" description="Polar residues" evidence="1">
    <location>
        <begin position="41"/>
        <end position="56"/>
    </location>
</feature>
<feature type="region of interest" description="Disordered" evidence="1">
    <location>
        <begin position="30"/>
        <end position="56"/>
    </location>
</feature>
<gene>
    <name evidence="2" type="ORF">IEQ34_019474</name>
</gene>
<dbReference type="Proteomes" id="UP000775213">
    <property type="component" value="Unassembled WGS sequence"/>
</dbReference>
<protein>
    <submittedName>
        <fullName evidence="2">Uncharacterized protein</fullName>
    </submittedName>
</protein>
<feature type="compositionally biased region" description="Basic residues" evidence="1">
    <location>
        <begin position="30"/>
        <end position="40"/>
    </location>
</feature>
<evidence type="ECO:0000313" key="2">
    <source>
        <dbReference type="EMBL" id="KAH0452175.1"/>
    </source>
</evidence>